<evidence type="ECO:0000313" key="1">
    <source>
        <dbReference type="EMBL" id="CAD1830288.1"/>
    </source>
</evidence>
<organism evidence="1">
    <name type="scientific">Ananas comosus var. bracteatus</name>
    <name type="common">red pineapple</name>
    <dbReference type="NCBI Taxonomy" id="296719"/>
    <lineage>
        <taxon>Eukaryota</taxon>
        <taxon>Viridiplantae</taxon>
        <taxon>Streptophyta</taxon>
        <taxon>Embryophyta</taxon>
        <taxon>Tracheophyta</taxon>
        <taxon>Spermatophyta</taxon>
        <taxon>Magnoliopsida</taxon>
        <taxon>Liliopsida</taxon>
        <taxon>Poales</taxon>
        <taxon>Bromeliaceae</taxon>
        <taxon>Bromelioideae</taxon>
        <taxon>Ananas</taxon>
    </lineage>
</organism>
<dbReference type="AlphaFoldDB" id="A0A6V7PI20"/>
<proteinExistence type="predicted"/>
<gene>
    <name evidence="1" type="ORF">CB5_LOCUS13499</name>
</gene>
<sequence length="212" mass="24107">MLVVEVVARAWEVVDVDPEGRWSSWASWLRRWRSGERVDSLLSTSRLGCRLFRTVGCRRETLVNSVGSHPRMPFRNEVSAGWVRLGSPCEVGSVVVSDAFLYPHLDRRDGRIAVPREFSPPATLEVVYAFVRGCCCCGFRPRQGSRKLEPSFPDCQLEHLSRGSFGLFLYILGCCRCTRWSELGCRHLCSYRFVYRKNSYVYGSVGVPGKTL</sequence>
<dbReference type="EMBL" id="LR862148">
    <property type="protein sequence ID" value="CAD1830288.1"/>
    <property type="molecule type" value="Genomic_DNA"/>
</dbReference>
<accession>A0A6V7PI20</accession>
<protein>
    <submittedName>
        <fullName evidence="1">Uncharacterized protein</fullName>
    </submittedName>
</protein>
<reference evidence="1" key="1">
    <citation type="submission" date="2020-07" db="EMBL/GenBank/DDBJ databases">
        <authorList>
            <person name="Lin J."/>
        </authorList>
    </citation>
    <scope>NUCLEOTIDE SEQUENCE</scope>
</reference>
<name>A0A6V7PI20_ANACO</name>